<comment type="similarity">
    <text evidence="1 2">Belongs to the BolA/IbaG family.</text>
</comment>
<dbReference type="InterPro" id="IPR036065">
    <property type="entry name" value="BolA-like_sf"/>
</dbReference>
<dbReference type="AlphaFoldDB" id="A0A3M8QXT5"/>
<gene>
    <name evidence="3" type="ORF">EC580_09145</name>
</gene>
<dbReference type="InterPro" id="IPR002634">
    <property type="entry name" value="BolA"/>
</dbReference>
<dbReference type="RefSeq" id="WP_123104327.1">
    <property type="nucleotide sequence ID" value="NZ_CP127527.1"/>
</dbReference>
<dbReference type="PANTHER" id="PTHR46229:SF2">
    <property type="entry name" value="BOLA-LIKE PROTEIN 1"/>
    <property type="match status" value="1"/>
</dbReference>
<dbReference type="EMBL" id="RIZI01000174">
    <property type="protein sequence ID" value="RNF60561.1"/>
    <property type="molecule type" value="Genomic_DNA"/>
</dbReference>
<dbReference type="InterPro" id="IPR050961">
    <property type="entry name" value="BolA/IbaG_stress_morph_reg"/>
</dbReference>
<accession>A0A3M8QXT5</accession>
<comment type="caution">
    <text evidence="3">The sequence shown here is derived from an EMBL/GenBank/DDBJ whole genome shotgun (WGS) entry which is preliminary data.</text>
</comment>
<protein>
    <submittedName>
        <fullName evidence="3">BolA family transcriptional regulator</fullName>
    </submittedName>
</protein>
<proteinExistence type="inferred from homology"/>
<evidence type="ECO:0000256" key="2">
    <source>
        <dbReference type="RuleBase" id="RU003860"/>
    </source>
</evidence>
<dbReference type="PANTHER" id="PTHR46229">
    <property type="entry name" value="BOLA TRANSCRIPTION REGULATOR"/>
    <property type="match status" value="1"/>
</dbReference>
<name>A0A3M8QXT5_9PROT</name>
<sequence>MSKALLETHIRAALHPELLEIKDRSKAHSAHELSDGGGHYEVLVVAEQFHGLAPLARHRLVYAAVEGVPDIHALSVKAMTPEEMRQQAPAAPARRTFHLATD</sequence>
<reference evidence="3" key="1">
    <citation type="submission" date="2018-10" db="EMBL/GenBank/DDBJ databases">
        <title>Acidithiobacillus sulfuriphilus sp. nov.: an extremely acidophilic sulfur-oxidizing chemolithotroph isolated from a neutral pH environment.</title>
        <authorList>
            <person name="Falagan C."/>
            <person name="Moya-Beltran A."/>
            <person name="Quatrini R."/>
            <person name="Johnson D.B."/>
        </authorList>
    </citation>
    <scope>NUCLEOTIDE SEQUENCE [LARGE SCALE GENOMIC DNA]</scope>
    <source>
        <strain evidence="3">CJ-2</strain>
    </source>
</reference>
<dbReference type="SUPFAM" id="SSF82657">
    <property type="entry name" value="BolA-like"/>
    <property type="match status" value="1"/>
</dbReference>
<organism evidence="3">
    <name type="scientific">Acidithiobacillus sulfuriphilus</name>
    <dbReference type="NCBI Taxonomy" id="1867749"/>
    <lineage>
        <taxon>Bacteria</taxon>
        <taxon>Pseudomonadati</taxon>
        <taxon>Pseudomonadota</taxon>
        <taxon>Acidithiobacillia</taxon>
        <taxon>Acidithiobacillales</taxon>
        <taxon>Acidithiobacillaceae</taxon>
        <taxon>Acidithiobacillus</taxon>
    </lineage>
</organism>
<dbReference type="Pfam" id="PF01722">
    <property type="entry name" value="BolA"/>
    <property type="match status" value="1"/>
</dbReference>
<dbReference type="PIRSF" id="PIRSF003113">
    <property type="entry name" value="BolA"/>
    <property type="match status" value="1"/>
</dbReference>
<evidence type="ECO:0000256" key="1">
    <source>
        <dbReference type="ARBA" id="ARBA00005578"/>
    </source>
</evidence>
<dbReference type="OrthoDB" id="9812890at2"/>
<evidence type="ECO:0000313" key="3">
    <source>
        <dbReference type="EMBL" id="RNF60561.1"/>
    </source>
</evidence>
<dbReference type="Gene3D" id="3.10.20.90">
    <property type="entry name" value="Phosphatidylinositol 3-kinase Catalytic Subunit, Chain A, domain 1"/>
    <property type="match status" value="1"/>
</dbReference>